<keyword evidence="5 6" id="KW-0472">Membrane</keyword>
<evidence type="ECO:0000256" key="6">
    <source>
        <dbReference type="SAM" id="Phobius"/>
    </source>
</evidence>
<feature type="transmembrane region" description="Helical" evidence="6">
    <location>
        <begin position="89"/>
        <end position="109"/>
    </location>
</feature>
<feature type="transmembrane region" description="Helical" evidence="6">
    <location>
        <begin position="62"/>
        <end position="83"/>
    </location>
</feature>
<keyword evidence="3 6" id="KW-0812">Transmembrane</keyword>
<protein>
    <submittedName>
        <fullName evidence="7">Holin-like protein CidA</fullName>
    </submittedName>
</protein>
<comment type="subcellular location">
    <subcellularLocation>
        <location evidence="1">Cell membrane</location>
        <topology evidence="1">Multi-pass membrane protein</topology>
    </subcellularLocation>
</comment>
<organism evidence="7 8">
    <name type="scientific">Paenibacillus plantiphilus</name>
    <dbReference type="NCBI Taxonomy" id="2905650"/>
    <lineage>
        <taxon>Bacteria</taxon>
        <taxon>Bacillati</taxon>
        <taxon>Bacillota</taxon>
        <taxon>Bacilli</taxon>
        <taxon>Bacillales</taxon>
        <taxon>Paenibacillaceae</taxon>
        <taxon>Paenibacillus</taxon>
    </lineage>
</organism>
<evidence type="ECO:0000313" key="7">
    <source>
        <dbReference type="EMBL" id="CAH1216314.1"/>
    </source>
</evidence>
<evidence type="ECO:0000256" key="3">
    <source>
        <dbReference type="ARBA" id="ARBA00022692"/>
    </source>
</evidence>
<evidence type="ECO:0000313" key="8">
    <source>
        <dbReference type="Proteomes" id="UP000838686"/>
    </source>
</evidence>
<dbReference type="EMBL" id="CAKMMF010000026">
    <property type="protein sequence ID" value="CAH1216314.1"/>
    <property type="molecule type" value="Genomic_DNA"/>
</dbReference>
<accession>A0ABM9CL04</accession>
<dbReference type="InterPro" id="IPR005538">
    <property type="entry name" value="LrgA/CidA"/>
</dbReference>
<keyword evidence="8" id="KW-1185">Reference proteome</keyword>
<dbReference type="RefSeq" id="WP_236344424.1">
    <property type="nucleotide sequence ID" value="NZ_CAKMMF010000026.1"/>
</dbReference>
<reference evidence="7" key="1">
    <citation type="submission" date="2022-01" db="EMBL/GenBank/DDBJ databases">
        <authorList>
            <person name="Criscuolo A."/>
        </authorList>
    </citation>
    <scope>NUCLEOTIDE SEQUENCE</scope>
    <source>
        <strain evidence="7">CIP111893</strain>
    </source>
</reference>
<dbReference type="PANTHER" id="PTHR33931:SF6">
    <property type="entry name" value="INTEGRAL MEMBRANE PROTEIN YXZK-RELATED"/>
    <property type="match status" value="1"/>
</dbReference>
<feature type="transmembrane region" description="Helical" evidence="6">
    <location>
        <begin position="30"/>
        <end position="50"/>
    </location>
</feature>
<name>A0ABM9CL04_9BACL</name>
<proteinExistence type="predicted"/>
<gene>
    <name evidence="7" type="primary">cidA</name>
    <name evidence="7" type="ORF">PAECIP111893_04095</name>
</gene>
<evidence type="ECO:0000256" key="1">
    <source>
        <dbReference type="ARBA" id="ARBA00004651"/>
    </source>
</evidence>
<dbReference type="NCBIfam" id="NF002460">
    <property type="entry name" value="PRK01658.1"/>
    <property type="match status" value="1"/>
</dbReference>
<keyword evidence="2" id="KW-1003">Cell membrane</keyword>
<evidence type="ECO:0000256" key="4">
    <source>
        <dbReference type="ARBA" id="ARBA00022989"/>
    </source>
</evidence>
<dbReference type="PANTHER" id="PTHR33931">
    <property type="entry name" value="HOLIN-LIKE PROTEIN CIDA-RELATED"/>
    <property type="match status" value="1"/>
</dbReference>
<comment type="caution">
    <text evidence="7">The sequence shown here is derived from an EMBL/GenBank/DDBJ whole genome shotgun (WGS) entry which is preliminary data.</text>
</comment>
<evidence type="ECO:0000256" key="5">
    <source>
        <dbReference type="ARBA" id="ARBA00023136"/>
    </source>
</evidence>
<sequence>MKIITIIVQIGILYLFYLAGDGIQELLNLSLPGSILGLLLLWAALLCKLLPAKWIDSGANFIQNYLPLIFIPATIGIMNYFNIFAGKGMLLILVVIASTLITMIAAGYTSQFITRRSGKGQERNVNDATYSNYHHRSDNRAVSSDEPYL</sequence>
<keyword evidence="4 6" id="KW-1133">Transmembrane helix</keyword>
<dbReference type="Pfam" id="PF03788">
    <property type="entry name" value="LrgA"/>
    <property type="match status" value="1"/>
</dbReference>
<evidence type="ECO:0000256" key="2">
    <source>
        <dbReference type="ARBA" id="ARBA00022475"/>
    </source>
</evidence>
<dbReference type="Proteomes" id="UP000838686">
    <property type="component" value="Unassembled WGS sequence"/>
</dbReference>